<evidence type="ECO:0000313" key="3">
    <source>
        <dbReference type="Proteomes" id="UP000712600"/>
    </source>
</evidence>
<keyword evidence="1" id="KW-1133">Transmembrane helix</keyword>
<dbReference type="EMBL" id="QGKX02000004">
    <property type="protein sequence ID" value="KAF3600183.1"/>
    <property type="molecule type" value="Genomic_DNA"/>
</dbReference>
<dbReference type="Proteomes" id="UP000712600">
    <property type="component" value="Unassembled WGS sequence"/>
</dbReference>
<evidence type="ECO:0000313" key="2">
    <source>
        <dbReference type="EMBL" id="KAF3600183.1"/>
    </source>
</evidence>
<proteinExistence type="predicted"/>
<dbReference type="AlphaFoldDB" id="A0A8S9SJQ2"/>
<keyword evidence="1" id="KW-0472">Membrane</keyword>
<accession>A0A8S9SJQ2</accession>
<reference evidence="2" key="1">
    <citation type="submission" date="2019-12" db="EMBL/GenBank/DDBJ databases">
        <title>Genome sequencing and annotation of Brassica cretica.</title>
        <authorList>
            <person name="Studholme D.J."/>
            <person name="Sarris P."/>
        </authorList>
    </citation>
    <scope>NUCLEOTIDE SEQUENCE</scope>
    <source>
        <strain evidence="2">PFS-109/04</strain>
        <tissue evidence="2">Leaf</tissue>
    </source>
</reference>
<feature type="transmembrane region" description="Helical" evidence="1">
    <location>
        <begin position="62"/>
        <end position="81"/>
    </location>
</feature>
<sequence length="84" mass="9599">MLLTRFITSYHMHKVHVVPYAFGGSSSSMMIWYTAISLSHFILQTADEKVKAKMKLQLDETVGTIFGMLLLNGGAVFWHLMPWH</sequence>
<gene>
    <name evidence="2" type="ORF">F2Q69_00035597</name>
</gene>
<protein>
    <submittedName>
        <fullName evidence="2">Uncharacterized protein</fullName>
    </submittedName>
</protein>
<organism evidence="2 3">
    <name type="scientific">Brassica cretica</name>
    <name type="common">Mustard</name>
    <dbReference type="NCBI Taxonomy" id="69181"/>
    <lineage>
        <taxon>Eukaryota</taxon>
        <taxon>Viridiplantae</taxon>
        <taxon>Streptophyta</taxon>
        <taxon>Embryophyta</taxon>
        <taxon>Tracheophyta</taxon>
        <taxon>Spermatophyta</taxon>
        <taxon>Magnoliopsida</taxon>
        <taxon>eudicotyledons</taxon>
        <taxon>Gunneridae</taxon>
        <taxon>Pentapetalae</taxon>
        <taxon>rosids</taxon>
        <taxon>malvids</taxon>
        <taxon>Brassicales</taxon>
        <taxon>Brassicaceae</taxon>
        <taxon>Brassiceae</taxon>
        <taxon>Brassica</taxon>
    </lineage>
</organism>
<feature type="transmembrane region" description="Helical" evidence="1">
    <location>
        <begin position="20"/>
        <end position="42"/>
    </location>
</feature>
<comment type="caution">
    <text evidence="2">The sequence shown here is derived from an EMBL/GenBank/DDBJ whole genome shotgun (WGS) entry which is preliminary data.</text>
</comment>
<keyword evidence="1" id="KW-0812">Transmembrane</keyword>
<name>A0A8S9SJQ2_BRACR</name>
<evidence type="ECO:0000256" key="1">
    <source>
        <dbReference type="SAM" id="Phobius"/>
    </source>
</evidence>